<dbReference type="PATRIC" id="fig|270498.16.peg.49"/>
<protein>
    <submittedName>
        <fullName evidence="2">Uncharacterized protein</fullName>
    </submittedName>
</protein>
<keyword evidence="1" id="KW-0472">Membrane</keyword>
<gene>
    <name evidence="2" type="ORF">CHK_1092</name>
</gene>
<evidence type="ECO:0000313" key="3">
    <source>
        <dbReference type="Proteomes" id="UP000034076"/>
    </source>
</evidence>
<evidence type="ECO:0000313" key="2">
    <source>
        <dbReference type="EMBL" id="KKI51304.1"/>
    </source>
</evidence>
<keyword evidence="1" id="KW-1133">Transmembrane helix</keyword>
<keyword evidence="3" id="KW-1185">Reference proteome</keyword>
<sequence>MNKAFVKKKKQLPHVVKVLIPVAFFIAIVLFVVLGVQNVSASAQSERLKTMEQAVRRAAVQCYAIEGRYPRDIAYLADNYGLILDKEKYVYHYQVFGTNLMPDISVFEAK</sequence>
<dbReference type="STRING" id="270498.CHK_1092"/>
<name>A0A0M2NFJ6_9FIRM</name>
<reference evidence="2 3" key="1">
    <citation type="submission" date="2015-04" db="EMBL/GenBank/DDBJ databases">
        <title>Draft genome sequence of bacteremic isolate Catabacter hongkongensis type strain HKU16T.</title>
        <authorList>
            <person name="Lau S.K."/>
            <person name="Teng J.L."/>
            <person name="Huang Y."/>
            <person name="Curreem S.O."/>
            <person name="Tsui S.K."/>
            <person name="Woo P.C."/>
        </authorList>
    </citation>
    <scope>NUCLEOTIDE SEQUENCE [LARGE SCALE GENOMIC DNA]</scope>
    <source>
        <strain evidence="2 3">HKU16</strain>
    </source>
</reference>
<dbReference type="EMBL" id="LAYJ01000078">
    <property type="protein sequence ID" value="KKI51304.1"/>
    <property type="molecule type" value="Genomic_DNA"/>
</dbReference>
<dbReference type="AlphaFoldDB" id="A0A0M2NFJ6"/>
<keyword evidence="1" id="KW-0812">Transmembrane</keyword>
<dbReference type="OrthoDB" id="9815367at2"/>
<proteinExistence type="predicted"/>
<dbReference type="Proteomes" id="UP000034076">
    <property type="component" value="Unassembled WGS sequence"/>
</dbReference>
<organism evidence="2 3">
    <name type="scientific">Christensenella hongkongensis</name>
    <dbReference type="NCBI Taxonomy" id="270498"/>
    <lineage>
        <taxon>Bacteria</taxon>
        <taxon>Bacillati</taxon>
        <taxon>Bacillota</taxon>
        <taxon>Clostridia</taxon>
        <taxon>Christensenellales</taxon>
        <taxon>Christensenellaceae</taxon>
        <taxon>Christensenella</taxon>
    </lineage>
</organism>
<comment type="caution">
    <text evidence="2">The sequence shown here is derived from an EMBL/GenBank/DDBJ whole genome shotgun (WGS) entry which is preliminary data.</text>
</comment>
<evidence type="ECO:0000256" key="1">
    <source>
        <dbReference type="SAM" id="Phobius"/>
    </source>
</evidence>
<dbReference type="RefSeq" id="WP_046442997.1">
    <property type="nucleotide sequence ID" value="NZ_CAUERS010000158.1"/>
</dbReference>
<feature type="transmembrane region" description="Helical" evidence="1">
    <location>
        <begin position="12"/>
        <end position="36"/>
    </location>
</feature>
<accession>A0A0M2NFJ6</accession>